<proteinExistence type="predicted"/>
<protein>
    <submittedName>
        <fullName evidence="2">Uncharacterized protein</fullName>
    </submittedName>
</protein>
<reference evidence="3" key="1">
    <citation type="journal article" date="2013" name="New Phytol.">
        <title>Comparative genomic and transcriptomic analyses reveal the hemibiotrophic stage shift of Colletotrichum fungi.</title>
        <authorList>
            <person name="Gan P."/>
            <person name="Ikeda K."/>
            <person name="Irieda H."/>
            <person name="Narusaka M."/>
            <person name="O'Connell R.J."/>
            <person name="Narusaka Y."/>
            <person name="Takano Y."/>
            <person name="Kubo Y."/>
            <person name="Shirasu K."/>
        </authorList>
    </citation>
    <scope>NUCLEOTIDE SEQUENCE [LARGE SCALE GENOMIC DNA]</scope>
    <source>
        <strain evidence="3">104-T / ATCC 96160 / CBS 514.97 / LARS 414 / MAFF 240422</strain>
    </source>
</reference>
<sequence>MSPYGFHRPAIPPFSLQKENKRHTTHDTLPVLARWKWHPKKEPPVALASAVHLPPLSIYPYLSLLFNIECRGPSLFLHQALKLPPCLSVKLRAQKGRRLETIPDPRGRGGLFSYGRCRGKDYDVCRKRREIPATHHHTLTDTHTHTLSLSLSLSTDTFSLSDGFFGSSSPSSILVAS</sequence>
<organism evidence="2 3">
    <name type="scientific">Colletotrichum orbiculare (strain 104-T / ATCC 96160 / CBS 514.97 / LARS 414 / MAFF 240422)</name>
    <name type="common">Cucumber anthracnose fungus</name>
    <name type="synonym">Colletotrichum lagenarium</name>
    <dbReference type="NCBI Taxonomy" id="1213857"/>
    <lineage>
        <taxon>Eukaryota</taxon>
        <taxon>Fungi</taxon>
        <taxon>Dikarya</taxon>
        <taxon>Ascomycota</taxon>
        <taxon>Pezizomycotina</taxon>
        <taxon>Sordariomycetes</taxon>
        <taxon>Hypocreomycetidae</taxon>
        <taxon>Glomerellales</taxon>
        <taxon>Glomerellaceae</taxon>
        <taxon>Colletotrichum</taxon>
        <taxon>Colletotrichum orbiculare species complex</taxon>
    </lineage>
</organism>
<evidence type="ECO:0000256" key="1">
    <source>
        <dbReference type="SAM" id="MobiDB-lite"/>
    </source>
</evidence>
<reference evidence="3" key="2">
    <citation type="journal article" date="2019" name="Mol. Plant Microbe Interact.">
        <title>Genome sequence resources for four phytopathogenic fungi from the Colletotrichum orbiculare species complex.</title>
        <authorList>
            <person name="Gan P."/>
            <person name="Tsushima A."/>
            <person name="Narusaka M."/>
            <person name="Narusaka Y."/>
            <person name="Takano Y."/>
            <person name="Kubo Y."/>
            <person name="Shirasu K."/>
        </authorList>
    </citation>
    <scope>GENOME REANNOTATION</scope>
    <source>
        <strain evidence="3">104-T / ATCC 96160 / CBS 514.97 / LARS 414 / MAFF 240422</strain>
    </source>
</reference>
<dbReference type="AlphaFoldDB" id="A0A484G3W4"/>
<gene>
    <name evidence="2" type="ORF">Cob_v002979</name>
</gene>
<name>A0A484G3W4_COLOR</name>
<dbReference type="EMBL" id="AMCV02000005">
    <property type="protein sequence ID" value="TDZ24265.1"/>
    <property type="molecule type" value="Genomic_DNA"/>
</dbReference>
<dbReference type="Proteomes" id="UP000014480">
    <property type="component" value="Unassembled WGS sequence"/>
</dbReference>
<evidence type="ECO:0000313" key="2">
    <source>
        <dbReference type="EMBL" id="TDZ24265.1"/>
    </source>
</evidence>
<evidence type="ECO:0000313" key="3">
    <source>
        <dbReference type="Proteomes" id="UP000014480"/>
    </source>
</evidence>
<keyword evidence="3" id="KW-1185">Reference proteome</keyword>
<accession>A0A484G3W4</accession>
<feature type="region of interest" description="Disordered" evidence="1">
    <location>
        <begin position="1"/>
        <end position="23"/>
    </location>
</feature>
<comment type="caution">
    <text evidence="2">The sequence shown here is derived from an EMBL/GenBank/DDBJ whole genome shotgun (WGS) entry which is preliminary data.</text>
</comment>